<dbReference type="InterPro" id="IPR000182">
    <property type="entry name" value="GNAT_dom"/>
</dbReference>
<dbReference type="Proteomes" id="UP000825123">
    <property type="component" value="Chromosome"/>
</dbReference>
<feature type="domain" description="N-acetyltransferase" evidence="1">
    <location>
        <begin position="4"/>
        <end position="165"/>
    </location>
</feature>
<dbReference type="PROSITE" id="PS51186">
    <property type="entry name" value="GNAT"/>
    <property type="match status" value="1"/>
</dbReference>
<dbReference type="KEGG" id="csty:KN1_00200"/>
<dbReference type="Pfam" id="PF00583">
    <property type="entry name" value="Acetyltransf_1"/>
    <property type="match status" value="1"/>
</dbReference>
<sequence length="189" mass="22136">MGLVTLKGADEKDVNGYLDFMTRLSNDEENYTLSRYSEVDRGRIVEWSKTWGKQTLMVLAYSEGKVVGLIQLNKGRYFGMEMQSHVGEVAYAVDKPFRGKGLIYLLFYYLLKDTDVRILTAWVDERNIRSQRVLEKLGFYELGKADEFLYSVKEKMFVNMLFYYGRKEVVERKCREIGAEYELFKDVTA</sequence>
<dbReference type="AlphaFoldDB" id="A0A8D5U416"/>
<dbReference type="EMBL" id="AP024597">
    <property type="protein sequence ID" value="BCU68723.1"/>
    <property type="molecule type" value="Genomic_DNA"/>
</dbReference>
<dbReference type="RefSeq" id="WP_225905732.1">
    <property type="nucleotide sequence ID" value="NZ_AP024597.1"/>
</dbReference>
<proteinExistence type="predicted"/>
<reference evidence="2 3" key="1">
    <citation type="submission" date="2021-04" db="EMBL/GenBank/DDBJ databases">
        <title>Complete genome sequence of Stygiolobus sp. KN-1.</title>
        <authorList>
            <person name="Nakamura K."/>
            <person name="Sakai H."/>
            <person name="Kurosawa N."/>
        </authorList>
    </citation>
    <scope>NUCLEOTIDE SEQUENCE [LARGE SCALE GENOMIC DNA]</scope>
    <source>
        <strain evidence="2 3">KN-1</strain>
    </source>
</reference>
<dbReference type="SUPFAM" id="SSF55729">
    <property type="entry name" value="Acyl-CoA N-acyltransferases (Nat)"/>
    <property type="match status" value="1"/>
</dbReference>
<accession>A0A8D5U416</accession>
<dbReference type="InterPro" id="IPR051531">
    <property type="entry name" value="N-acetyltransferase"/>
</dbReference>
<dbReference type="GeneID" id="66161781"/>
<protein>
    <submittedName>
        <fullName evidence="2">GNAT family N-acetyltransferase</fullName>
    </submittedName>
</protein>
<evidence type="ECO:0000313" key="2">
    <source>
        <dbReference type="EMBL" id="BCU68723.1"/>
    </source>
</evidence>
<evidence type="ECO:0000313" key="3">
    <source>
        <dbReference type="Proteomes" id="UP000825123"/>
    </source>
</evidence>
<organism evidence="2 3">
    <name type="scientific">Stygiolobus caldivivus</name>
    <dbReference type="NCBI Taxonomy" id="2824673"/>
    <lineage>
        <taxon>Archaea</taxon>
        <taxon>Thermoproteota</taxon>
        <taxon>Thermoprotei</taxon>
        <taxon>Sulfolobales</taxon>
        <taxon>Sulfolobaceae</taxon>
        <taxon>Stygiolobus</taxon>
    </lineage>
</organism>
<dbReference type="Gene3D" id="3.40.630.30">
    <property type="match status" value="1"/>
</dbReference>
<dbReference type="PANTHER" id="PTHR43792">
    <property type="entry name" value="GNAT FAMILY, PUTATIVE (AFU_ORTHOLOGUE AFUA_3G00765)-RELATED-RELATED"/>
    <property type="match status" value="1"/>
</dbReference>
<dbReference type="InterPro" id="IPR016181">
    <property type="entry name" value="Acyl_CoA_acyltransferase"/>
</dbReference>
<dbReference type="GO" id="GO:0016747">
    <property type="term" value="F:acyltransferase activity, transferring groups other than amino-acyl groups"/>
    <property type="evidence" value="ECO:0007669"/>
    <property type="project" value="InterPro"/>
</dbReference>
<keyword evidence="3" id="KW-1185">Reference proteome</keyword>
<gene>
    <name evidence="2" type="ORF">KN1_00200</name>
</gene>
<evidence type="ECO:0000259" key="1">
    <source>
        <dbReference type="PROSITE" id="PS51186"/>
    </source>
</evidence>
<name>A0A8D5U416_9CREN</name>